<dbReference type="GO" id="GO:0006508">
    <property type="term" value="P:proteolysis"/>
    <property type="evidence" value="ECO:0007669"/>
    <property type="project" value="InterPro"/>
</dbReference>
<evidence type="ECO:0000259" key="2">
    <source>
        <dbReference type="SMART" id="SM00645"/>
    </source>
</evidence>
<reference evidence="3" key="1">
    <citation type="journal article" date="2014" name="Front. Microbiol.">
        <title>High frequency of phylogenetically diverse reductive dehalogenase-homologous genes in deep subseafloor sedimentary metagenomes.</title>
        <authorList>
            <person name="Kawai M."/>
            <person name="Futagami T."/>
            <person name="Toyoda A."/>
            <person name="Takaki Y."/>
            <person name="Nishi S."/>
            <person name="Hori S."/>
            <person name="Arai W."/>
            <person name="Tsubouchi T."/>
            <person name="Morono Y."/>
            <person name="Uchiyama I."/>
            <person name="Ito T."/>
            <person name="Fujiyama A."/>
            <person name="Inagaki F."/>
            <person name="Takami H."/>
        </authorList>
    </citation>
    <scope>NUCLEOTIDE SEQUENCE</scope>
    <source>
        <strain evidence="3">Expedition CK06-06</strain>
    </source>
</reference>
<feature type="domain" description="Peptidase C1A papain C-terminal" evidence="2">
    <location>
        <begin position="98"/>
        <end position="225"/>
    </location>
</feature>
<evidence type="ECO:0000256" key="1">
    <source>
        <dbReference type="ARBA" id="ARBA00008455"/>
    </source>
</evidence>
<feature type="non-terminal residue" evidence="3">
    <location>
        <position position="229"/>
    </location>
</feature>
<protein>
    <recommendedName>
        <fullName evidence="2">Peptidase C1A papain C-terminal domain-containing protein</fullName>
    </recommendedName>
</protein>
<dbReference type="InterPro" id="IPR000169">
    <property type="entry name" value="Pept_cys_AS"/>
</dbReference>
<name>X0YLB6_9ZZZZ</name>
<dbReference type="GO" id="GO:0008234">
    <property type="term" value="F:cysteine-type peptidase activity"/>
    <property type="evidence" value="ECO:0007669"/>
    <property type="project" value="InterPro"/>
</dbReference>
<dbReference type="InterPro" id="IPR000668">
    <property type="entry name" value="Peptidase_C1A_C"/>
</dbReference>
<dbReference type="Pfam" id="PF00112">
    <property type="entry name" value="Peptidase_C1"/>
    <property type="match status" value="1"/>
</dbReference>
<feature type="non-terminal residue" evidence="3">
    <location>
        <position position="1"/>
    </location>
</feature>
<dbReference type="SUPFAM" id="SSF54001">
    <property type="entry name" value="Cysteine proteinases"/>
    <property type="match status" value="1"/>
</dbReference>
<comment type="caution">
    <text evidence="3">The sequence shown here is derived from an EMBL/GenBank/DDBJ whole genome shotgun (WGS) entry which is preliminary data.</text>
</comment>
<dbReference type="InterPro" id="IPR013128">
    <property type="entry name" value="Peptidase_C1A"/>
</dbReference>
<dbReference type="Gene3D" id="3.90.70.10">
    <property type="entry name" value="Cysteine proteinases"/>
    <property type="match status" value="1"/>
</dbReference>
<sequence>VLSVIIYSIVSLILAVGFVILPARAAEPGPAVIEELQQWVRDQGYNYAVAENWITRLSPEEQEALCDYKQVEAPEGPLPENISFVSHVPVMEVQKFGQPLSYDAMALGHVTPVKNQGLCGSCWIFAAVADFESTVAIGESSLLDVSEQEVGDCNIWSAVGGYNFCEGGNEHMAINHLTQYGAANESCHPYAATPETCLGCPLLKNVDNWRMITDSGGDSLSQVPTIKNA</sequence>
<accession>X0YLB6</accession>
<dbReference type="SMART" id="SM00645">
    <property type="entry name" value="Pept_C1"/>
    <property type="match status" value="1"/>
</dbReference>
<proteinExistence type="inferred from homology"/>
<organism evidence="3">
    <name type="scientific">marine sediment metagenome</name>
    <dbReference type="NCBI Taxonomy" id="412755"/>
    <lineage>
        <taxon>unclassified sequences</taxon>
        <taxon>metagenomes</taxon>
        <taxon>ecological metagenomes</taxon>
    </lineage>
</organism>
<evidence type="ECO:0000313" key="3">
    <source>
        <dbReference type="EMBL" id="GAG47812.1"/>
    </source>
</evidence>
<dbReference type="PANTHER" id="PTHR12411">
    <property type="entry name" value="CYSTEINE PROTEASE FAMILY C1-RELATED"/>
    <property type="match status" value="1"/>
</dbReference>
<dbReference type="InterPro" id="IPR038765">
    <property type="entry name" value="Papain-like_cys_pep_sf"/>
</dbReference>
<comment type="similarity">
    <text evidence="1">Belongs to the peptidase C1 family.</text>
</comment>
<dbReference type="AlphaFoldDB" id="X0YLB6"/>
<gene>
    <name evidence="3" type="ORF">S01H1_78723</name>
</gene>
<dbReference type="PROSITE" id="PS00139">
    <property type="entry name" value="THIOL_PROTEASE_CYS"/>
    <property type="match status" value="1"/>
</dbReference>
<dbReference type="EMBL" id="BARS01053004">
    <property type="protein sequence ID" value="GAG47812.1"/>
    <property type="molecule type" value="Genomic_DNA"/>
</dbReference>